<sequence length="306" mass="33716">MQMLVLNTGTVDNGVSEIINQRFVDLVTEISDGASITLQHDWVGEVWQLTLWLCVHSDQIQSVPHDLQQFVQVPFLPRGDRNGVRNTVQHLKLLDGEGVNLVQHVDGWDVLSLRHFQSVDQVIDGGVASEMEICRVDSVFLHDGSDLVLVDVCQWDGVCDGQTTFLLLLDHDVWRGFVDSDPEPVQFLLDDLLVGQRFVDVQHDEDQVTGSGNGDDLLTSPSAVLGPLNDPRQIQHLDLGTFVTDHTRNSGQSCEFISSGFRVGPCQLGQQGGLTDRGEPDEPDRGHTGSSNVETDTPTTTTRGRC</sequence>
<gene>
    <name evidence="2" type="ORF">WICPIJ_007952</name>
</gene>
<comment type="caution">
    <text evidence="2">The sequence shown here is derived from an EMBL/GenBank/DDBJ whole genome shotgun (WGS) entry which is preliminary data.</text>
</comment>
<feature type="compositionally biased region" description="Basic and acidic residues" evidence="1">
    <location>
        <begin position="276"/>
        <end position="287"/>
    </location>
</feature>
<dbReference type="EMBL" id="JAEUBG010004599">
    <property type="protein sequence ID" value="KAH3681092.1"/>
    <property type="molecule type" value="Genomic_DNA"/>
</dbReference>
<evidence type="ECO:0000313" key="3">
    <source>
        <dbReference type="Proteomes" id="UP000774326"/>
    </source>
</evidence>
<accession>A0A9P8PYV7</accession>
<evidence type="ECO:0000256" key="1">
    <source>
        <dbReference type="SAM" id="MobiDB-lite"/>
    </source>
</evidence>
<reference evidence="2" key="1">
    <citation type="journal article" date="2021" name="Open Biol.">
        <title>Shared evolutionary footprints suggest mitochondrial oxidative damage underlies multiple complex I losses in fungi.</title>
        <authorList>
            <person name="Schikora-Tamarit M.A."/>
            <person name="Marcet-Houben M."/>
            <person name="Nosek J."/>
            <person name="Gabaldon T."/>
        </authorList>
    </citation>
    <scope>NUCLEOTIDE SEQUENCE</scope>
    <source>
        <strain evidence="2">CBS2887</strain>
    </source>
</reference>
<name>A0A9P8PYV7_WICPI</name>
<proteinExistence type="predicted"/>
<dbReference type="OrthoDB" id="10573714at2759"/>
<feature type="region of interest" description="Disordered" evidence="1">
    <location>
        <begin position="267"/>
        <end position="306"/>
    </location>
</feature>
<reference evidence="2" key="2">
    <citation type="submission" date="2021-01" db="EMBL/GenBank/DDBJ databases">
        <authorList>
            <person name="Schikora-Tamarit M.A."/>
        </authorList>
    </citation>
    <scope>NUCLEOTIDE SEQUENCE</scope>
    <source>
        <strain evidence="2">CBS2887</strain>
    </source>
</reference>
<feature type="compositionally biased region" description="Low complexity" evidence="1">
    <location>
        <begin position="295"/>
        <end position="306"/>
    </location>
</feature>
<keyword evidence="3" id="KW-1185">Reference proteome</keyword>
<protein>
    <submittedName>
        <fullName evidence="2">Uncharacterized protein</fullName>
    </submittedName>
</protein>
<evidence type="ECO:0000313" key="2">
    <source>
        <dbReference type="EMBL" id="KAH3681092.1"/>
    </source>
</evidence>
<organism evidence="2 3">
    <name type="scientific">Wickerhamomyces pijperi</name>
    <name type="common">Yeast</name>
    <name type="synonym">Pichia pijperi</name>
    <dbReference type="NCBI Taxonomy" id="599730"/>
    <lineage>
        <taxon>Eukaryota</taxon>
        <taxon>Fungi</taxon>
        <taxon>Dikarya</taxon>
        <taxon>Ascomycota</taxon>
        <taxon>Saccharomycotina</taxon>
        <taxon>Saccharomycetes</taxon>
        <taxon>Phaffomycetales</taxon>
        <taxon>Wickerhamomycetaceae</taxon>
        <taxon>Wickerhamomyces</taxon>
    </lineage>
</organism>
<dbReference type="Proteomes" id="UP000774326">
    <property type="component" value="Unassembled WGS sequence"/>
</dbReference>
<dbReference type="AlphaFoldDB" id="A0A9P8PYV7"/>